<feature type="domain" description="Endonuclease GajA/Old nuclease/RecF-like AAA" evidence="1">
    <location>
        <begin position="30"/>
        <end position="395"/>
    </location>
</feature>
<name>A0ABT3XDJ6_9ENTR</name>
<evidence type="ECO:0000313" key="3">
    <source>
        <dbReference type="Proteomes" id="UP001163211"/>
    </source>
</evidence>
<dbReference type="InterPro" id="IPR051396">
    <property type="entry name" value="Bact_Antivir_Def_Nuclease"/>
</dbReference>
<evidence type="ECO:0000259" key="1">
    <source>
        <dbReference type="Pfam" id="PF13175"/>
    </source>
</evidence>
<reference evidence="2" key="1">
    <citation type="submission" date="2022-11" db="EMBL/GenBank/DDBJ databases">
        <title>The draft genomes of two Enterobacter strains.</title>
        <authorList>
            <person name="He Y."/>
            <person name="Wu S."/>
            <person name="Feng Y."/>
            <person name="Zong Z."/>
        </authorList>
    </citation>
    <scope>NUCLEOTIDE SEQUENCE</scope>
    <source>
        <strain evidence="2">155092</strain>
    </source>
</reference>
<organism evidence="2 3">
    <name type="scientific">Enterobacter pseudoroggenkampii</name>
    <dbReference type="NCBI Taxonomy" id="2996112"/>
    <lineage>
        <taxon>Bacteria</taxon>
        <taxon>Pseudomonadati</taxon>
        <taxon>Pseudomonadota</taxon>
        <taxon>Gammaproteobacteria</taxon>
        <taxon>Enterobacterales</taxon>
        <taxon>Enterobacteriaceae</taxon>
        <taxon>Enterobacter</taxon>
    </lineage>
</organism>
<evidence type="ECO:0000313" key="2">
    <source>
        <dbReference type="EMBL" id="MCX8302993.1"/>
    </source>
</evidence>
<keyword evidence="3" id="KW-1185">Reference proteome</keyword>
<dbReference type="SUPFAM" id="SSF52540">
    <property type="entry name" value="P-loop containing nucleoside triphosphate hydrolases"/>
    <property type="match status" value="1"/>
</dbReference>
<dbReference type="PANTHER" id="PTHR43581:SF2">
    <property type="entry name" value="EXCINUCLEASE ATPASE SUBUNIT"/>
    <property type="match status" value="1"/>
</dbReference>
<comment type="caution">
    <text evidence="2">The sequence shown here is derived from an EMBL/GenBank/DDBJ whole genome shotgun (WGS) entry which is preliminary data.</text>
</comment>
<protein>
    <submittedName>
        <fullName evidence="2">AAA family ATPase</fullName>
    </submittedName>
</protein>
<dbReference type="PANTHER" id="PTHR43581">
    <property type="entry name" value="ATP/GTP PHOSPHATASE"/>
    <property type="match status" value="1"/>
</dbReference>
<sequence length="481" mass="53771">MSKIMAVRIDEQLIQLIPHKAELYGPLFEIDSISLLLGTNGSGKTRMLHSLANAVVSSQDDSFQFYFQGTPNGNYEPTAPYNNELCAIYYTALPYKRKLTKRKGVIDASPNTRKSTDINSLQKYGVISEALGVNTELVAVLRYSKKVFRTILIPAIRSHGRVNSDKLKELTYKYEDLSRNSQDNDYLIIDQKREVSLNNIEVVLESLIRKRYGRYSTLLHLASLEYIHGKLGGGVSRSVALDFLSYLGIIDDDSNFSALDELKRVVYLSDNFISECCESISYEADDHSIKFRINNINFSNKINNLDTSIQIEWSNQSSGIQALVEQFSLIEKSIKQAVDKNYKSILLLIDEGDAYLHLDWQRKYISMLNKFLGGVKSSCDLNNLQLIIATHSPLLAADIPGDFVTSLDSNEFSNTFAAPLDEVIATAFSSNSIGEFAATNINKIYKRALNGNATKYDLNLIDSIGDVAVKKALKRSLGNGN</sequence>
<dbReference type="RefSeq" id="WP_267214926.1">
    <property type="nucleotide sequence ID" value="NZ_JAPMLV010000001.1"/>
</dbReference>
<accession>A0ABT3XDJ6</accession>
<dbReference type="Gene3D" id="3.40.50.300">
    <property type="entry name" value="P-loop containing nucleotide triphosphate hydrolases"/>
    <property type="match status" value="1"/>
</dbReference>
<dbReference type="InterPro" id="IPR041685">
    <property type="entry name" value="AAA_GajA/Old/RecF-like"/>
</dbReference>
<dbReference type="Proteomes" id="UP001163211">
    <property type="component" value="Unassembled WGS sequence"/>
</dbReference>
<dbReference type="Pfam" id="PF13175">
    <property type="entry name" value="AAA_15"/>
    <property type="match status" value="1"/>
</dbReference>
<proteinExistence type="predicted"/>
<gene>
    <name evidence="2" type="ORF">OTG14_08435</name>
</gene>
<dbReference type="InterPro" id="IPR027417">
    <property type="entry name" value="P-loop_NTPase"/>
</dbReference>
<dbReference type="EMBL" id="JAPMLV010000001">
    <property type="protein sequence ID" value="MCX8302993.1"/>
    <property type="molecule type" value="Genomic_DNA"/>
</dbReference>